<accession>C7P8X3</accession>
<evidence type="ECO:0000313" key="5">
    <source>
        <dbReference type="EMBL" id="ACV25005.1"/>
    </source>
</evidence>
<dbReference type="EMBL" id="CP001696">
    <property type="protein sequence ID" value="ACV25005.1"/>
    <property type="molecule type" value="Genomic_DNA"/>
</dbReference>
<dbReference type="PANTHER" id="PTHR43080">
    <property type="entry name" value="CBS DOMAIN-CONTAINING PROTEIN CBSX3, MITOCHONDRIAL"/>
    <property type="match status" value="1"/>
</dbReference>
<dbReference type="Proteomes" id="UP000001495">
    <property type="component" value="Chromosome"/>
</dbReference>
<dbReference type="PANTHER" id="PTHR43080:SF2">
    <property type="entry name" value="CBS DOMAIN-CONTAINING PROTEIN"/>
    <property type="match status" value="1"/>
</dbReference>
<dbReference type="eggNOG" id="arCOG00606">
    <property type="taxonomic scope" value="Archaea"/>
</dbReference>
<dbReference type="KEGG" id="mfe:Mefer_1196"/>
<dbReference type="SUPFAM" id="SSF54631">
    <property type="entry name" value="CBS-domain pair"/>
    <property type="match status" value="1"/>
</dbReference>
<dbReference type="Gene3D" id="3.10.580.10">
    <property type="entry name" value="CBS-domain"/>
    <property type="match status" value="1"/>
</dbReference>
<evidence type="ECO:0000256" key="2">
    <source>
        <dbReference type="ARBA" id="ARBA00023122"/>
    </source>
</evidence>
<evidence type="ECO:0000256" key="3">
    <source>
        <dbReference type="PROSITE-ProRule" id="PRU00703"/>
    </source>
</evidence>
<organism evidence="5 6">
    <name type="scientific">Methanocaldococcus fervens (strain DSM 4213 / JCM 15782 / AG86)</name>
    <name type="common">Methanococcus fervens</name>
    <dbReference type="NCBI Taxonomy" id="573064"/>
    <lineage>
        <taxon>Archaea</taxon>
        <taxon>Methanobacteriati</taxon>
        <taxon>Methanobacteriota</taxon>
        <taxon>Methanomada group</taxon>
        <taxon>Methanococci</taxon>
        <taxon>Methanococcales</taxon>
        <taxon>Methanocaldococcaceae</taxon>
        <taxon>Methanocaldococcus</taxon>
    </lineage>
</organism>
<sequence>MPGNIPVLLIMREPIIVSGDISVYDVAKLMVKDDMPSVLVIRGKPNKERIGVATDEDLINKVLIKKLPPDKVKIEDIASDKLVIIPPDTPIDEALRIMRDRGVKELFIVDEKGEIIGVITENDIMKVTPEIIATLKELVDYLLKIIDEVTEDNKKLPLKEKDKEKVKIKNKAKNEG</sequence>
<dbReference type="RefSeq" id="WP_015791741.1">
    <property type="nucleotide sequence ID" value="NC_013156.1"/>
</dbReference>
<feature type="domain" description="CBS" evidence="4">
    <location>
        <begin position="78"/>
        <end position="134"/>
    </location>
</feature>
<evidence type="ECO:0000259" key="4">
    <source>
        <dbReference type="PROSITE" id="PS51371"/>
    </source>
</evidence>
<keyword evidence="1" id="KW-0677">Repeat</keyword>
<evidence type="ECO:0000256" key="1">
    <source>
        <dbReference type="ARBA" id="ARBA00022737"/>
    </source>
</evidence>
<dbReference type="STRING" id="573064.Mefer_1196"/>
<dbReference type="OrthoDB" id="65817at2157"/>
<dbReference type="InterPro" id="IPR051257">
    <property type="entry name" value="Diverse_CBS-Domain"/>
</dbReference>
<feature type="domain" description="CBS" evidence="4">
    <location>
        <begin position="10"/>
        <end position="69"/>
    </location>
</feature>
<protein>
    <submittedName>
        <fullName evidence="5">CBS domain containing membrane protein</fullName>
    </submittedName>
</protein>
<dbReference type="InterPro" id="IPR046342">
    <property type="entry name" value="CBS_dom_sf"/>
</dbReference>
<dbReference type="HOGENOM" id="CLU_124806_0_0_2"/>
<reference evidence="5" key="1">
    <citation type="submission" date="2009-08" db="EMBL/GenBank/DDBJ databases">
        <title>Complete sequence of chromosome of Methanocaldococcus fervens AG86.</title>
        <authorList>
            <consortium name="US DOE Joint Genome Institute"/>
            <person name="Lucas S."/>
            <person name="Copeland A."/>
            <person name="Lapidus A."/>
            <person name="Glavina del Rio T."/>
            <person name="Tice H."/>
            <person name="Bruce D."/>
            <person name="Goodwin L."/>
            <person name="Pitluck S."/>
            <person name="Chertkov O."/>
            <person name="Detter J.C."/>
            <person name="Han C."/>
            <person name="Tapia R."/>
            <person name="Larimer F."/>
            <person name="Land M."/>
            <person name="Hauser L."/>
            <person name="Kyrpides N."/>
            <person name="Ovchinnikova G."/>
            <person name="Lupa-Sieprawska M."/>
            <person name="Whitman W.B."/>
        </authorList>
    </citation>
    <scope>NUCLEOTIDE SEQUENCE [LARGE SCALE GENOMIC DNA]</scope>
    <source>
        <strain evidence="5">AG86</strain>
    </source>
</reference>
<dbReference type="InterPro" id="IPR000644">
    <property type="entry name" value="CBS_dom"/>
</dbReference>
<name>C7P8X3_METFA</name>
<dbReference type="SMART" id="SM00116">
    <property type="entry name" value="CBS"/>
    <property type="match status" value="2"/>
</dbReference>
<dbReference type="GeneID" id="8365899"/>
<gene>
    <name evidence="5" type="ordered locus">Mefer_1196</name>
</gene>
<evidence type="ECO:0000313" key="6">
    <source>
        <dbReference type="Proteomes" id="UP000001495"/>
    </source>
</evidence>
<dbReference type="Pfam" id="PF00571">
    <property type="entry name" value="CBS"/>
    <property type="match status" value="2"/>
</dbReference>
<proteinExistence type="predicted"/>
<keyword evidence="6" id="KW-1185">Reference proteome</keyword>
<dbReference type="AlphaFoldDB" id="C7P8X3"/>
<dbReference type="PROSITE" id="PS51371">
    <property type="entry name" value="CBS"/>
    <property type="match status" value="2"/>
</dbReference>
<keyword evidence="2 3" id="KW-0129">CBS domain</keyword>